<dbReference type="InterPro" id="IPR029058">
    <property type="entry name" value="AB_hydrolase_fold"/>
</dbReference>
<dbReference type="SMART" id="SM00421">
    <property type="entry name" value="HTH_LUXR"/>
    <property type="match status" value="1"/>
</dbReference>
<accession>A0A8G0ZYP5</accession>
<feature type="domain" description="HTH luxR-type" evidence="2">
    <location>
        <begin position="223"/>
        <end position="280"/>
    </location>
</feature>
<dbReference type="RefSeq" id="WP_220663789.1">
    <property type="nucleotide sequence ID" value="NZ_CP069370.1"/>
</dbReference>
<dbReference type="InterPro" id="IPR036388">
    <property type="entry name" value="WH-like_DNA-bd_sf"/>
</dbReference>
<reference evidence="3" key="1">
    <citation type="submission" date="2021-02" db="EMBL/GenBank/DDBJ databases">
        <title>Rhodobacter shimadae sp. nov., an aerobic anoxygenic phototrophic bacterium isolated from a hot spring.</title>
        <authorList>
            <person name="Muramatsu S."/>
            <person name="Haruta S."/>
            <person name="Hirose S."/>
            <person name="Hanada S."/>
        </authorList>
    </citation>
    <scope>NUCLEOTIDE SEQUENCE</scope>
    <source>
        <strain evidence="3">N10</strain>
    </source>
</reference>
<dbReference type="AlphaFoldDB" id="A0A8G0ZYP5"/>
<dbReference type="SUPFAM" id="SSF53474">
    <property type="entry name" value="alpha/beta-Hydrolases"/>
    <property type="match status" value="1"/>
</dbReference>
<dbReference type="GO" id="GO:0006355">
    <property type="term" value="P:regulation of DNA-templated transcription"/>
    <property type="evidence" value="ECO:0007669"/>
    <property type="project" value="InterPro"/>
</dbReference>
<feature type="compositionally biased region" description="Pro residues" evidence="1">
    <location>
        <begin position="1"/>
        <end position="14"/>
    </location>
</feature>
<dbReference type="Gene3D" id="3.40.50.1820">
    <property type="entry name" value="alpha/beta hydrolase"/>
    <property type="match status" value="1"/>
</dbReference>
<gene>
    <name evidence="3" type="ORF">JO391_07380</name>
</gene>
<dbReference type="Gene3D" id="1.10.10.10">
    <property type="entry name" value="Winged helix-like DNA-binding domain superfamily/Winged helix DNA-binding domain"/>
    <property type="match status" value="1"/>
</dbReference>
<dbReference type="KEGG" id="nsm:JO391_07380"/>
<dbReference type="CDD" id="cd06170">
    <property type="entry name" value="LuxR_C_like"/>
    <property type="match status" value="1"/>
</dbReference>
<keyword evidence="4" id="KW-1185">Reference proteome</keyword>
<sequence length="609" mass="66951">MRDSPTPKPLPPGANSPASPRGERPGLDQVTADHRAEIVERLYEVALDPIRLEDLMEVWEGRLGPMRVGPVDAAVLLDDPEIEAHARRASVFLDRFEATRGEAGWNSVLQDYPRTAAFITDGGAFITAANPPAATAFGLREDSSLNDLPFGPDEVSELRDAIRRCTQGRDERPVLLRLRSARTDSPVILRVSPLQGARGRPMALVTSTELVWPEGFEDVAQDAFGLTAAEVEIVRGLTLGQQVREIAESRGRSADTVRTQLKSIHAKTETHGQAELVRLVLGLMDVAAVQGEGTSTPAPRGGLEPRPFQSITLADGRRLEWIEFGAPDGAPVLFTHLDYGLIRWPAPAEAAARAIGLRIVVPVRAGYGRSDLHARGTDHLTGVTLDYAAVLDHLRLRDVAVIALGADLRFAVNLSILRPDLVTGILGCAAQLPLRTAAQYERMDKWQRFILANARYAPKVLPFLVQAGFSLARRLGKEAFFTQVNGGSVADMETFARPDVRDAMLEGSEVCMTRKWSAHEAFTREAIGSERDWSGVLRNCRVPVILLQGDQDPQTPVKTIEELAPEYPNLRIRFIPNAGQLLFFAHWRLALVEVQRFVVREARNPARIP</sequence>
<dbReference type="EMBL" id="CP069370">
    <property type="protein sequence ID" value="QYZ71318.1"/>
    <property type="molecule type" value="Genomic_DNA"/>
</dbReference>
<proteinExistence type="predicted"/>
<evidence type="ECO:0000256" key="1">
    <source>
        <dbReference type="SAM" id="MobiDB-lite"/>
    </source>
</evidence>
<feature type="region of interest" description="Disordered" evidence="1">
    <location>
        <begin position="1"/>
        <end position="27"/>
    </location>
</feature>
<dbReference type="InterPro" id="IPR000792">
    <property type="entry name" value="Tscrpt_reg_LuxR_C"/>
</dbReference>
<name>A0A8G0ZYP5_9RHOB</name>
<evidence type="ECO:0000313" key="3">
    <source>
        <dbReference type="EMBL" id="QYZ71318.1"/>
    </source>
</evidence>
<dbReference type="GO" id="GO:0003677">
    <property type="term" value="F:DNA binding"/>
    <property type="evidence" value="ECO:0007669"/>
    <property type="project" value="InterPro"/>
</dbReference>
<dbReference type="Proteomes" id="UP000826300">
    <property type="component" value="Chromosome"/>
</dbReference>
<organism evidence="3 4">
    <name type="scientific">Neotabrizicola shimadae</name>
    <dbReference type="NCBI Taxonomy" id="2807096"/>
    <lineage>
        <taxon>Bacteria</taxon>
        <taxon>Pseudomonadati</taxon>
        <taxon>Pseudomonadota</taxon>
        <taxon>Alphaproteobacteria</taxon>
        <taxon>Rhodobacterales</taxon>
        <taxon>Paracoccaceae</taxon>
        <taxon>Neotabrizicola</taxon>
    </lineage>
</organism>
<protein>
    <submittedName>
        <fullName evidence="3">Helix-turn-helix transcriptional regulator</fullName>
    </submittedName>
</protein>
<dbReference type="SUPFAM" id="SSF46894">
    <property type="entry name" value="C-terminal effector domain of the bipartite response regulators"/>
    <property type="match status" value="1"/>
</dbReference>
<dbReference type="InterPro" id="IPR016032">
    <property type="entry name" value="Sig_transdc_resp-reg_C-effctor"/>
</dbReference>
<evidence type="ECO:0000313" key="4">
    <source>
        <dbReference type="Proteomes" id="UP000826300"/>
    </source>
</evidence>
<evidence type="ECO:0000259" key="2">
    <source>
        <dbReference type="SMART" id="SM00421"/>
    </source>
</evidence>